<proteinExistence type="predicted"/>
<comment type="subcellular location">
    <subcellularLocation>
        <location evidence="1">Cell projection</location>
        <location evidence="1">Cilium</location>
    </subcellularLocation>
    <subcellularLocation>
        <location evidence="2">Cytoplasm</location>
        <location evidence="2">Cytoskeleton</location>
    </subcellularLocation>
</comment>
<evidence type="ECO:0000313" key="7">
    <source>
        <dbReference type="EMBL" id="CRZ12547.1"/>
    </source>
</evidence>
<evidence type="ECO:0000256" key="5">
    <source>
        <dbReference type="ARBA" id="ARBA00023273"/>
    </source>
</evidence>
<dbReference type="PANTHER" id="PTHR21490:SF0">
    <property type="entry name" value="ENKURIN"/>
    <property type="match status" value="1"/>
</dbReference>
<protein>
    <recommendedName>
        <fullName evidence="6">Enkurin domain-containing protein</fullName>
    </recommendedName>
</protein>
<evidence type="ECO:0000256" key="2">
    <source>
        <dbReference type="ARBA" id="ARBA00004245"/>
    </source>
</evidence>
<dbReference type="GO" id="GO:0005856">
    <property type="term" value="C:cytoskeleton"/>
    <property type="evidence" value="ECO:0007669"/>
    <property type="project" value="UniProtKB-SubCell"/>
</dbReference>
<dbReference type="GO" id="GO:0005516">
    <property type="term" value="F:calmodulin binding"/>
    <property type="evidence" value="ECO:0007669"/>
    <property type="project" value="TreeGrafter"/>
</dbReference>
<keyword evidence="4" id="KW-0206">Cytoskeleton</keyword>
<dbReference type="EMBL" id="HACM01012105">
    <property type="protein sequence ID" value="CRZ12547.1"/>
    <property type="molecule type" value="Transcribed_RNA"/>
</dbReference>
<evidence type="ECO:0000256" key="3">
    <source>
        <dbReference type="ARBA" id="ARBA00022490"/>
    </source>
</evidence>
<evidence type="ECO:0000259" key="6">
    <source>
        <dbReference type="PROSITE" id="PS51665"/>
    </source>
</evidence>
<dbReference type="PANTHER" id="PTHR21490">
    <property type="entry name" value="ENKURIN-RELATED"/>
    <property type="match status" value="1"/>
</dbReference>
<reference evidence="7" key="1">
    <citation type="submission" date="2015-04" db="EMBL/GenBank/DDBJ databases">
        <title>The genome sequence of the plant pathogenic Rhizarian Plasmodiophora brassicae reveals insights in its biotrophic life cycle and the origin of chitin synthesis.</title>
        <authorList>
            <person name="Schwelm A."/>
            <person name="Fogelqvist J."/>
            <person name="Knaust A."/>
            <person name="Julke S."/>
            <person name="Lilja T."/>
            <person name="Dhandapani V."/>
            <person name="Bonilla-Rosso G."/>
            <person name="Karlsson M."/>
            <person name="Shevchenko A."/>
            <person name="Choi S.R."/>
            <person name="Kim H.G."/>
            <person name="Park J.Y."/>
            <person name="Lim Y.P."/>
            <person name="Ludwig-Muller J."/>
            <person name="Dixelius C."/>
        </authorList>
    </citation>
    <scope>NUCLEOTIDE SEQUENCE</scope>
    <source>
        <tissue evidence="7">Potato root galls</tissue>
    </source>
</reference>
<dbReference type="PROSITE" id="PS51665">
    <property type="entry name" value="ENKURIN"/>
    <property type="match status" value="1"/>
</dbReference>
<dbReference type="AlphaFoldDB" id="A0A0H5RG60"/>
<name>A0A0H5RG60_9EUKA</name>
<accession>A0A0H5RG60</accession>
<feature type="non-terminal residue" evidence="7">
    <location>
        <position position="1"/>
    </location>
</feature>
<feature type="domain" description="Enkurin" evidence="6">
    <location>
        <begin position="15"/>
        <end position="114"/>
    </location>
</feature>
<sequence>FDAESFGSVPAYLRKVQAQIEKEELWIRGRMEESEAKAKSVNTEFDVLPEEERVQLLSGLKQKWQEVNHQYQSMTHIVKIDTISKVRMKERYESMLSQLEKDIDRLSKGNVIIRRDTTD</sequence>
<keyword evidence="5" id="KW-0966">Cell projection</keyword>
<keyword evidence="3" id="KW-0963">Cytoplasm</keyword>
<evidence type="ECO:0000256" key="4">
    <source>
        <dbReference type="ARBA" id="ARBA00023212"/>
    </source>
</evidence>
<dbReference type="InterPro" id="IPR052102">
    <property type="entry name" value="Enkurin_domain-protein"/>
</dbReference>
<dbReference type="InterPro" id="IPR027012">
    <property type="entry name" value="Enkurin_dom"/>
</dbReference>
<evidence type="ECO:0000256" key="1">
    <source>
        <dbReference type="ARBA" id="ARBA00004138"/>
    </source>
</evidence>
<organism evidence="7">
    <name type="scientific">Spongospora subterranea</name>
    <dbReference type="NCBI Taxonomy" id="70186"/>
    <lineage>
        <taxon>Eukaryota</taxon>
        <taxon>Sar</taxon>
        <taxon>Rhizaria</taxon>
        <taxon>Endomyxa</taxon>
        <taxon>Phytomyxea</taxon>
        <taxon>Plasmodiophorida</taxon>
        <taxon>Plasmodiophoridae</taxon>
        <taxon>Spongospora</taxon>
    </lineage>
</organism>
<dbReference type="GO" id="GO:0005929">
    <property type="term" value="C:cilium"/>
    <property type="evidence" value="ECO:0007669"/>
    <property type="project" value="UniProtKB-SubCell"/>
</dbReference>
<dbReference type="Pfam" id="PF13864">
    <property type="entry name" value="Enkurin"/>
    <property type="match status" value="1"/>
</dbReference>